<dbReference type="Pfam" id="PF00155">
    <property type="entry name" value="Aminotran_1_2"/>
    <property type="match status" value="1"/>
</dbReference>
<comment type="caution">
    <text evidence="3">The sequence shown here is derived from an EMBL/GenBank/DDBJ whole genome shotgun (WGS) entry which is preliminary data.</text>
</comment>
<gene>
    <name evidence="3" type="ORF">BJY01DRAFT_206384</name>
</gene>
<dbReference type="PRINTS" id="PR00753">
    <property type="entry name" value="ACCSYNTHASE"/>
</dbReference>
<keyword evidence="1" id="KW-0663">Pyridoxal phosphate</keyword>
<evidence type="ECO:0000256" key="1">
    <source>
        <dbReference type="ARBA" id="ARBA00022898"/>
    </source>
</evidence>
<evidence type="ECO:0000313" key="3">
    <source>
        <dbReference type="EMBL" id="KAL2853786.1"/>
    </source>
</evidence>
<dbReference type="Proteomes" id="UP001610446">
    <property type="component" value="Unassembled WGS sequence"/>
</dbReference>
<dbReference type="Gene3D" id="3.40.640.10">
    <property type="entry name" value="Type I PLP-dependent aspartate aminotransferase-like (Major domain)"/>
    <property type="match status" value="1"/>
</dbReference>
<keyword evidence="3" id="KW-0808">Transferase</keyword>
<dbReference type="PANTHER" id="PTHR43795">
    <property type="entry name" value="BIFUNCTIONAL ASPARTATE AMINOTRANSFERASE AND GLUTAMATE/ASPARTATE-PREPHENATE AMINOTRANSFERASE-RELATED"/>
    <property type="match status" value="1"/>
</dbReference>
<reference evidence="3 4" key="1">
    <citation type="submission" date="2024-07" db="EMBL/GenBank/DDBJ databases">
        <title>Section-level genome sequencing and comparative genomics of Aspergillus sections Usti and Cavernicolus.</title>
        <authorList>
            <consortium name="Lawrence Berkeley National Laboratory"/>
            <person name="Nybo J.L."/>
            <person name="Vesth T.C."/>
            <person name="Theobald S."/>
            <person name="Frisvad J.C."/>
            <person name="Larsen T.O."/>
            <person name="Kjaerboelling I."/>
            <person name="Rothschild-Mancinelli K."/>
            <person name="Lyhne E.K."/>
            <person name="Kogle M.E."/>
            <person name="Barry K."/>
            <person name="Clum A."/>
            <person name="Na H."/>
            <person name="Ledsgaard L."/>
            <person name="Lin J."/>
            <person name="Lipzen A."/>
            <person name="Kuo A."/>
            <person name="Riley R."/>
            <person name="Mondo S."/>
            <person name="Labutti K."/>
            <person name="Haridas S."/>
            <person name="Pangalinan J."/>
            <person name="Salamov A.A."/>
            <person name="Simmons B.A."/>
            <person name="Magnuson J.K."/>
            <person name="Chen J."/>
            <person name="Drula E."/>
            <person name="Henrissat B."/>
            <person name="Wiebenga A."/>
            <person name="Lubbers R.J."/>
            <person name="Gomes A.C."/>
            <person name="Makela M.R."/>
            <person name="Stajich J."/>
            <person name="Grigoriev I.V."/>
            <person name="Mortensen U.H."/>
            <person name="De Vries R.P."/>
            <person name="Baker S.E."/>
            <person name="Andersen M.R."/>
        </authorList>
    </citation>
    <scope>NUCLEOTIDE SEQUENCE [LARGE SCALE GENOMIC DNA]</scope>
    <source>
        <strain evidence="3 4">CBS 123904</strain>
    </source>
</reference>
<accession>A0ABR4KND1</accession>
<sequence>MLSSRGKKNADTFNIPWRYAVAPTYNKETNPEGIICFGMAEHGPVRSDIAEYINNNVKFNTNSVCYGSMATEHSLAGAAASHLNKYLKPLKPIEPDMVVKTNGCSAAGNMLAFALAEAGDGVLVSRPVYGRFELDYGVQGGVEVVYADTDANEAFSPACIEKYEQALADAEARGVKIRAVVLVNPHNPVGRCYPTETLTEILRFCNKHQLHLISDEIYALCVFDSGYTDAPTFTSVLSLAAPELIDLNLVHVLYGFSKDFASGGLHLGFIVSHNAELRRSLSAIVRFHGPSSAVETIGTAILQDEEFVAEFTEKSRRDLAYSYRIATSILDEAAISYIKGGNAGFFLYIDLSPYLPNDDTLQPREREFTLAQKLLDNGLFLHPGEEHCKDLGWFRLVYSHDEDVLREGLRRLVKTVK</sequence>
<organism evidence="3 4">
    <name type="scientific">Aspergillus pseudoustus</name>
    <dbReference type="NCBI Taxonomy" id="1810923"/>
    <lineage>
        <taxon>Eukaryota</taxon>
        <taxon>Fungi</taxon>
        <taxon>Dikarya</taxon>
        <taxon>Ascomycota</taxon>
        <taxon>Pezizomycotina</taxon>
        <taxon>Eurotiomycetes</taxon>
        <taxon>Eurotiomycetidae</taxon>
        <taxon>Eurotiales</taxon>
        <taxon>Aspergillaceae</taxon>
        <taxon>Aspergillus</taxon>
        <taxon>Aspergillus subgen. Nidulantes</taxon>
    </lineage>
</organism>
<evidence type="ECO:0000259" key="2">
    <source>
        <dbReference type="Pfam" id="PF00155"/>
    </source>
</evidence>
<evidence type="ECO:0000313" key="4">
    <source>
        <dbReference type="Proteomes" id="UP001610446"/>
    </source>
</evidence>
<dbReference type="GO" id="GO:0016740">
    <property type="term" value="F:transferase activity"/>
    <property type="evidence" value="ECO:0007669"/>
    <property type="project" value="UniProtKB-KW"/>
</dbReference>
<dbReference type="EMBL" id="JBFXLU010000018">
    <property type="protein sequence ID" value="KAL2853786.1"/>
    <property type="molecule type" value="Genomic_DNA"/>
</dbReference>
<dbReference type="InterPro" id="IPR050478">
    <property type="entry name" value="Ethylene_sulfur-biosynth"/>
</dbReference>
<name>A0ABR4KND1_9EURO</name>
<dbReference type="PANTHER" id="PTHR43795:SF39">
    <property type="entry name" value="AMINOTRANSFERASE CLASS I_CLASSII DOMAIN-CONTAINING PROTEIN"/>
    <property type="match status" value="1"/>
</dbReference>
<dbReference type="SUPFAM" id="SSF53383">
    <property type="entry name" value="PLP-dependent transferases"/>
    <property type="match status" value="1"/>
</dbReference>
<dbReference type="InterPro" id="IPR015424">
    <property type="entry name" value="PyrdxlP-dep_Trfase"/>
</dbReference>
<dbReference type="CDD" id="cd00609">
    <property type="entry name" value="AAT_like"/>
    <property type="match status" value="1"/>
</dbReference>
<keyword evidence="4" id="KW-1185">Reference proteome</keyword>
<dbReference type="Gene3D" id="3.90.1150.10">
    <property type="entry name" value="Aspartate Aminotransferase, domain 1"/>
    <property type="match status" value="1"/>
</dbReference>
<proteinExistence type="predicted"/>
<dbReference type="InterPro" id="IPR015421">
    <property type="entry name" value="PyrdxlP-dep_Trfase_major"/>
</dbReference>
<feature type="domain" description="Aminotransferase class I/classII large" evidence="2">
    <location>
        <begin position="66"/>
        <end position="412"/>
    </location>
</feature>
<protein>
    <submittedName>
        <fullName evidence="3">Pyridoxal phosphate-dependent transferase</fullName>
    </submittedName>
</protein>
<dbReference type="InterPro" id="IPR015422">
    <property type="entry name" value="PyrdxlP-dep_Trfase_small"/>
</dbReference>
<dbReference type="InterPro" id="IPR004839">
    <property type="entry name" value="Aminotransferase_I/II_large"/>
</dbReference>